<evidence type="ECO:0000313" key="2">
    <source>
        <dbReference type="Proteomes" id="UP000696280"/>
    </source>
</evidence>
<dbReference type="Proteomes" id="UP000696280">
    <property type="component" value="Unassembled WGS sequence"/>
</dbReference>
<organism evidence="1 2">
    <name type="scientific">Hymenoscyphus fraxineus</name>
    <dbReference type="NCBI Taxonomy" id="746836"/>
    <lineage>
        <taxon>Eukaryota</taxon>
        <taxon>Fungi</taxon>
        <taxon>Dikarya</taxon>
        <taxon>Ascomycota</taxon>
        <taxon>Pezizomycotina</taxon>
        <taxon>Leotiomycetes</taxon>
        <taxon>Helotiales</taxon>
        <taxon>Helotiaceae</taxon>
        <taxon>Hymenoscyphus</taxon>
    </lineage>
</organism>
<gene>
    <name evidence="1" type="ORF">HYFRA_00006948</name>
</gene>
<evidence type="ECO:0000313" key="1">
    <source>
        <dbReference type="EMBL" id="CAG8950452.1"/>
    </source>
</evidence>
<dbReference type="EMBL" id="CAJVRL010000037">
    <property type="protein sequence ID" value="CAG8950452.1"/>
    <property type="molecule type" value="Genomic_DNA"/>
</dbReference>
<dbReference type="InterPro" id="IPR052895">
    <property type="entry name" value="HetReg/Transcr_Mod"/>
</dbReference>
<sequence length="315" mass="35498">MAHSMPLEMSYLRERNGNGQAQGTELRHWLSVCRHSLSTNPRDKVFALLGLATDYDIKKTISIDYSKSITKVYREVIDFYVPSCGNSTDDLFDRIGWMSLFETLQQMLGQELELETAAMAPDPFEDPEPQRTLWCAAENIGTITYIPVHSPAVVRTPNGGTAPQPSVVADHTLIQDNADPHRFNLSIANSVEPTTTSDDNFIPRNTLRTRYFEITRDGSTVNTGLAPSSAKTGDCIIGFPGSRIGLLLRDRKIIIGRVMMHQWNTNDEFYMRHWADLLPSKQETGPLFDVFPESGLTEKFYLKLTRAMLHKLTAK</sequence>
<comment type="caution">
    <text evidence="1">The sequence shown here is derived from an EMBL/GenBank/DDBJ whole genome shotgun (WGS) entry which is preliminary data.</text>
</comment>
<protein>
    <submittedName>
        <fullName evidence="1">Uncharacterized protein</fullName>
    </submittedName>
</protein>
<dbReference type="OrthoDB" id="3598674at2759"/>
<dbReference type="AlphaFoldDB" id="A0A9N9PQH0"/>
<dbReference type="PANTHER" id="PTHR24148:SF77">
    <property type="entry name" value="HETEROKARYON INCOMPATIBILITY DOMAIN-CONTAINING PROTEIN"/>
    <property type="match status" value="1"/>
</dbReference>
<accession>A0A9N9PQH0</accession>
<reference evidence="1" key="1">
    <citation type="submission" date="2021-07" db="EMBL/GenBank/DDBJ databases">
        <authorList>
            <person name="Durling M."/>
        </authorList>
    </citation>
    <scope>NUCLEOTIDE SEQUENCE</scope>
</reference>
<dbReference type="PANTHER" id="PTHR24148">
    <property type="entry name" value="ANKYRIN REPEAT DOMAIN-CONTAINING PROTEIN 39 HOMOLOG-RELATED"/>
    <property type="match status" value="1"/>
</dbReference>
<name>A0A9N9PQH0_9HELO</name>
<proteinExistence type="predicted"/>
<keyword evidence="2" id="KW-1185">Reference proteome</keyword>